<protein>
    <recommendedName>
        <fullName evidence="3">SGNH/GDSL hydrolase family protein</fullName>
    </recommendedName>
</protein>
<evidence type="ECO:0000313" key="1">
    <source>
        <dbReference type="EMBL" id="MBE5036963.1"/>
    </source>
</evidence>
<dbReference type="Gene3D" id="3.40.50.12480">
    <property type="match status" value="1"/>
</dbReference>
<gene>
    <name evidence="1" type="ORF">INF35_04085</name>
</gene>
<sequence>MKQKLWLQVVALLLLGPLVLLVCGFGLPAQYDESFLGELGDKCDLLEQTPAPRIVLVGGSSVAFGVDSKLLEQEFPGYTAVNFGLYAALGTQVMLELSEGQFQPGDIVILSPEQQQQTLSCYFNAEATWQALDGHFDLLARLDPAHFGALLGQFPYFAARKANYFLRGEKPVPEGIYRHASFDARGDVQADCTSNRMPGGWDANTPVLLEEEVLDPDFVEKVNAWAAAAEAQGAQVYYRFCPMNAAAVQGDADAYYDFLRQQLDFPILGDPNTCILDPAWFYDTNFHLNEAGRQLNTRNLVRDLKAQLGDTSRTEIAVPDPPAMATAETARGDDSDIDCFTFEARGSAAVLTGVTEEGRTRRTLTVPTHWQGLPVSSIADGAFAGCDGLETIVLQSADPTACTPGQDLLRDCTAKIQVPDGAVDAYKLSYFWSIYAARID</sequence>
<dbReference type="EMBL" id="JADCKC010000001">
    <property type="protein sequence ID" value="MBE5036963.1"/>
    <property type="molecule type" value="Genomic_DNA"/>
</dbReference>
<accession>A0ABR9R1D7</accession>
<comment type="caution">
    <text evidence="1">The sequence shown here is derived from an EMBL/GenBank/DDBJ whole genome shotgun (WGS) entry which is preliminary data.</text>
</comment>
<dbReference type="RefSeq" id="WP_193500233.1">
    <property type="nucleotide sequence ID" value="NZ_JADCKC010000001.1"/>
</dbReference>
<name>A0ABR9R1D7_9FIRM</name>
<organism evidence="1 2">
    <name type="scientific">Gemmiger gallinarum</name>
    <dbReference type="NCBI Taxonomy" id="2779354"/>
    <lineage>
        <taxon>Bacteria</taxon>
        <taxon>Bacillati</taxon>
        <taxon>Bacillota</taxon>
        <taxon>Clostridia</taxon>
        <taxon>Eubacteriales</taxon>
        <taxon>Gemmiger</taxon>
    </lineage>
</organism>
<evidence type="ECO:0008006" key="3">
    <source>
        <dbReference type="Google" id="ProtNLM"/>
    </source>
</evidence>
<dbReference type="Proteomes" id="UP000768567">
    <property type="component" value="Unassembled WGS sequence"/>
</dbReference>
<proteinExistence type="predicted"/>
<reference evidence="1 2" key="1">
    <citation type="submission" date="2020-10" db="EMBL/GenBank/DDBJ databases">
        <title>ChiBAC.</title>
        <authorList>
            <person name="Zenner C."/>
            <person name="Hitch T.C.A."/>
            <person name="Clavel T."/>
        </authorList>
    </citation>
    <scope>NUCLEOTIDE SEQUENCE [LARGE SCALE GENOMIC DNA]</scope>
    <source>
        <strain evidence="1 2">DSM 109015</strain>
    </source>
</reference>
<evidence type="ECO:0000313" key="2">
    <source>
        <dbReference type="Proteomes" id="UP000768567"/>
    </source>
</evidence>
<keyword evidence="2" id="KW-1185">Reference proteome</keyword>